<dbReference type="AlphaFoldDB" id="A0A1G4HZT2"/>
<evidence type="ECO:0000313" key="1">
    <source>
        <dbReference type="EMBL" id="SCU64898.1"/>
    </source>
</evidence>
<dbReference type="RefSeq" id="XP_067076591.1">
    <property type="nucleotide sequence ID" value="XM_067220490.1"/>
</dbReference>
<evidence type="ECO:0000313" key="2">
    <source>
        <dbReference type="Proteomes" id="UP000195570"/>
    </source>
</evidence>
<dbReference type="Proteomes" id="UP000195570">
    <property type="component" value="Unassembled WGS sequence"/>
</dbReference>
<protein>
    <submittedName>
        <fullName evidence="1">Uncharacterized protein</fullName>
    </submittedName>
</protein>
<reference evidence="1" key="1">
    <citation type="submission" date="2016-09" db="EMBL/GenBank/DDBJ databases">
        <authorList>
            <person name="Hebert L."/>
            <person name="Moumen B."/>
        </authorList>
    </citation>
    <scope>NUCLEOTIDE SEQUENCE [LARGE SCALE GENOMIC DNA]</scope>
    <source>
        <strain evidence="1">OVI</strain>
    </source>
</reference>
<dbReference type="EMBL" id="CZPT02000171">
    <property type="protein sequence ID" value="SCU64898.1"/>
    <property type="molecule type" value="Genomic_DNA"/>
</dbReference>
<dbReference type="GeneID" id="92382929"/>
<organism evidence="1 2">
    <name type="scientific">Trypanosoma equiperdum</name>
    <dbReference type="NCBI Taxonomy" id="5694"/>
    <lineage>
        <taxon>Eukaryota</taxon>
        <taxon>Discoba</taxon>
        <taxon>Euglenozoa</taxon>
        <taxon>Kinetoplastea</taxon>
        <taxon>Metakinetoplastina</taxon>
        <taxon>Trypanosomatida</taxon>
        <taxon>Trypanosomatidae</taxon>
        <taxon>Trypanosoma</taxon>
    </lineage>
</organism>
<proteinExistence type="predicted"/>
<sequence length="710" mass="76987">MAEGEKVVVRALGVCWTAAAMEAAVYELLQHVSAYVVHPGDSVAKFVEAPQSGQCSVALGGLQLLQQLFPYLYDEKKYLCEVIIKNCEVHQASIGVMCRVDFVAYVVLHAFHTLVRGVPLLPRGASLLDSFSSVSWGDDLPWTRNVNPTEVRESHWCRNLLGDFIKKLSVIVHPVDPQDLLAEVASSAGLVEVESSGGCDTPFGFLSSLLLREYLRRTYAYDSFSCGFEVAALAAECFVRVYPHLMLSSRRAGEPGKDVVTSLHGLVDRLLWRVSDDAGNRRVPHGRVGCVISGVAFVTTLHAGGAGRDSTLGTCSLSPFNALGTLLREDRHDGALLLVSRFPTVYEGENNLGIRHLLSVVRGAEEKLLVIAVEGKVCGEVLYYMETLGNCSRTVLVAAAVGRATMTQLALTFRTLPRTLESLKLSPVKCRLKMCALSSSSDGLRRRCGGVEPQSFLLSLAPLYTEASGNDSRVMRNIISVFLGGRCVVESALVECLFQRQLHHLINVLCAPTPHNAMIPAGGTSEGLAVSYLSYLTDNFEDDGSSFGTFKIAVIKAVRDAINSYMECVLRKSGGLTADDAIAHLGASQERFQNVEWGSVDQSVRGCCVTVVPGHQEPHFGPLYRVTIPTPPLFSAFEASWPVSVSVKSNHLLADIREWEGRVEVASAYICIGRCLDTLCLSGVVGKRSNVGEGKNSEGASDFFFFPSVV</sequence>
<accession>A0A1G4HZT2</accession>
<keyword evidence="2" id="KW-1185">Reference proteome</keyword>
<gene>
    <name evidence="1" type="ORF">TEOVI_000899500</name>
</gene>
<comment type="caution">
    <text evidence="1">The sequence shown here is derived from an EMBL/GenBank/DDBJ whole genome shotgun (WGS) entry which is preliminary data.</text>
</comment>
<dbReference type="VEuPathDB" id="TriTrypDB:TEOVI_000899500"/>
<name>A0A1G4HZT2_TRYEQ</name>